<dbReference type="InterPro" id="IPR006094">
    <property type="entry name" value="Oxid_FAD_bind_N"/>
</dbReference>
<comment type="caution">
    <text evidence="9">The sequence shown here is derived from an EMBL/GenBank/DDBJ whole genome shotgun (WGS) entry which is preliminary data.</text>
</comment>
<dbReference type="InterPro" id="IPR036318">
    <property type="entry name" value="FAD-bd_PCMH-like_sf"/>
</dbReference>
<dbReference type="PROSITE" id="PS00198">
    <property type="entry name" value="4FE4S_FER_1"/>
    <property type="match status" value="1"/>
</dbReference>
<evidence type="ECO:0000256" key="5">
    <source>
        <dbReference type="ARBA" id="ARBA00023002"/>
    </source>
</evidence>
<organism evidence="9 10">
    <name type="scientific">Natronoflexus pectinivorans</name>
    <dbReference type="NCBI Taxonomy" id="682526"/>
    <lineage>
        <taxon>Bacteria</taxon>
        <taxon>Pseudomonadati</taxon>
        <taxon>Bacteroidota</taxon>
        <taxon>Bacteroidia</taxon>
        <taxon>Marinilabiliales</taxon>
        <taxon>Marinilabiliaceae</taxon>
        <taxon>Natronoflexus</taxon>
    </lineage>
</organism>
<dbReference type="InterPro" id="IPR016171">
    <property type="entry name" value="Vanillyl_alc_oxidase_C-sub2"/>
</dbReference>
<dbReference type="InterPro" id="IPR009051">
    <property type="entry name" value="Helical_ferredxn"/>
</dbReference>
<dbReference type="GO" id="GO:0071949">
    <property type="term" value="F:FAD binding"/>
    <property type="evidence" value="ECO:0007669"/>
    <property type="project" value="InterPro"/>
</dbReference>
<keyword evidence="10" id="KW-1185">Reference proteome</keyword>
<protein>
    <submittedName>
        <fullName evidence="9">FAD/FMN-containing dehydrogenase</fullName>
    </submittedName>
</protein>
<dbReference type="SUPFAM" id="SSF46548">
    <property type="entry name" value="alpha-helical ferredoxin"/>
    <property type="match status" value="1"/>
</dbReference>
<keyword evidence="2" id="KW-0285">Flavoprotein</keyword>
<dbReference type="Pfam" id="PF13534">
    <property type="entry name" value="Fer4_17"/>
    <property type="match status" value="1"/>
</dbReference>
<dbReference type="InterPro" id="IPR016166">
    <property type="entry name" value="FAD-bd_PCMH"/>
</dbReference>
<dbReference type="Gene3D" id="3.30.70.2740">
    <property type="match status" value="1"/>
</dbReference>
<keyword evidence="6" id="KW-0408">Iron</keyword>
<dbReference type="GO" id="GO:0046872">
    <property type="term" value="F:metal ion binding"/>
    <property type="evidence" value="ECO:0007669"/>
    <property type="project" value="UniProtKB-KW"/>
</dbReference>
<comment type="cofactor">
    <cofactor evidence="1">
        <name>FAD</name>
        <dbReference type="ChEBI" id="CHEBI:57692"/>
    </cofactor>
</comment>
<dbReference type="InterPro" id="IPR016169">
    <property type="entry name" value="FAD-bd_PCMH_sub2"/>
</dbReference>
<sequence>MDDPYPPFGELDNLLKGEVLTDILSRTLYATDASVYKELPMAVVLPRDATDVSMIVRCAGKHNIPLIPRGAGTSLAGQVVGNGMVVDISHHMNHILEINTDEKWVTVEPGVVLDDLNRKTAEYGLFFGPETSTSNRCTLGGMVANNSCGSHSIIYGSTRDHIIEVTGFLSNGEEVTFRPLQKWEFEKKCREETLEGEIYRLMREIYTDNPVRKQIRKEYPHPDIKRRNSGYALDLLLDTVPFNQDGEPFNLSKLIAGSEGTLLFITSVKLSLVPVPPPHKILLCAHFNNLQDALTANIEAVHHHAPDAIELMDKNILDLTLDNPLQRTNRFFIDGDPAALLLIEFSDHSEEEVLHKAENTLRVFKQKNMGYAWPMVSGNDINRVWALRKAGLGVLSNMKGDARPVTLIEDTAVRVDDLPAYVEDIDRMLAGYGKKCVYHAHVGSGELHIRPVLNLKNSEDIKLFRQIAEDTAKIVKKYRGALSGEHGDGRLRGEFIPLMVGQENYELMKRVKNIFDPHEIFNPEKITGTPPMDQAFRYQQVKDAKIGRTHFFWQEEAGLLGAVERCSGSGDCVKSSLAGGTMCPSYMGTRNEQHSTRGRANILRAFLQGQNGANSLTHHDIKEVLDLCLSCKACKSECPSSVDMAKLKAEFLQHIADAEGVSFSSRIMANLPMVNRFLFPWRRFVNPLLQSQWLKPRLNHFAGISPNRTLPIFSGQRFDTWFKKKGGLIDDWPNGKVMLLADEFTNFYDSEIGVKTVLLLHRLGYAVVLAPVRETGRTQISKGFLHKAKNIVRNNLSRLNGKVSDKMPLVGIEPAAILTFRDEYPDLAPPEQRNLAREIARNTFSIEEFLHREMQAGRVKRSSFTNEERHIRFHAHCHQKALMQTSVIGEVLSFPENYRAEEIPSGCCGMAGGFGYEEKNHHLSLKIGELTLFPEIRKTPKTTLLATSGHSCRHQIKDGTARDSLHPVEILFIALV</sequence>
<dbReference type="AlphaFoldDB" id="A0A4R2GHX0"/>
<dbReference type="GO" id="GO:0051536">
    <property type="term" value="F:iron-sulfur cluster binding"/>
    <property type="evidence" value="ECO:0007669"/>
    <property type="project" value="UniProtKB-KW"/>
</dbReference>
<feature type="domain" description="FAD-binding PCMH-type" evidence="8">
    <location>
        <begin position="36"/>
        <end position="275"/>
    </location>
</feature>
<evidence type="ECO:0000313" key="10">
    <source>
        <dbReference type="Proteomes" id="UP000295221"/>
    </source>
</evidence>
<dbReference type="InterPro" id="IPR017900">
    <property type="entry name" value="4Fe4S_Fe_S_CS"/>
</dbReference>
<evidence type="ECO:0000259" key="8">
    <source>
        <dbReference type="PROSITE" id="PS51387"/>
    </source>
</evidence>
<dbReference type="OrthoDB" id="9767256at2"/>
<dbReference type="PANTHER" id="PTHR11748:SF119">
    <property type="entry name" value="D-2-HYDROXYGLUTARATE DEHYDROGENASE"/>
    <property type="match status" value="1"/>
</dbReference>
<dbReference type="Pfam" id="PF01565">
    <property type="entry name" value="FAD_binding_4"/>
    <property type="match status" value="1"/>
</dbReference>
<dbReference type="Gene3D" id="1.10.45.10">
    <property type="entry name" value="Vanillyl-alcohol Oxidase, Chain A, domain 4"/>
    <property type="match status" value="1"/>
</dbReference>
<dbReference type="GO" id="GO:0008720">
    <property type="term" value="F:D-lactate dehydrogenase (NAD+) activity"/>
    <property type="evidence" value="ECO:0007669"/>
    <property type="project" value="TreeGrafter"/>
</dbReference>
<proteinExistence type="predicted"/>
<accession>A0A4R2GHX0</accession>
<dbReference type="Proteomes" id="UP000295221">
    <property type="component" value="Unassembled WGS sequence"/>
</dbReference>
<dbReference type="Gene3D" id="3.30.465.10">
    <property type="match status" value="1"/>
</dbReference>
<dbReference type="Gene3D" id="1.10.1060.10">
    <property type="entry name" value="Alpha-helical ferredoxin"/>
    <property type="match status" value="1"/>
</dbReference>
<keyword evidence="4" id="KW-0274">FAD</keyword>
<dbReference type="SUPFAM" id="SSF56176">
    <property type="entry name" value="FAD-binding/transporter-associated domain-like"/>
    <property type="match status" value="1"/>
</dbReference>
<dbReference type="GO" id="GO:1903457">
    <property type="term" value="P:lactate catabolic process"/>
    <property type="evidence" value="ECO:0007669"/>
    <property type="project" value="TreeGrafter"/>
</dbReference>
<dbReference type="PANTHER" id="PTHR11748">
    <property type="entry name" value="D-LACTATE DEHYDROGENASE"/>
    <property type="match status" value="1"/>
</dbReference>
<dbReference type="EMBL" id="SLWK01000006">
    <property type="protein sequence ID" value="TCO08035.1"/>
    <property type="molecule type" value="Genomic_DNA"/>
</dbReference>
<dbReference type="Pfam" id="PF02913">
    <property type="entry name" value="FAD-oxidase_C"/>
    <property type="match status" value="1"/>
</dbReference>
<dbReference type="PROSITE" id="PS51387">
    <property type="entry name" value="FAD_PCMH"/>
    <property type="match status" value="1"/>
</dbReference>
<dbReference type="RefSeq" id="WP_132433921.1">
    <property type="nucleotide sequence ID" value="NZ_SLWK01000006.1"/>
</dbReference>
<evidence type="ECO:0000256" key="2">
    <source>
        <dbReference type="ARBA" id="ARBA00022630"/>
    </source>
</evidence>
<evidence type="ECO:0000256" key="1">
    <source>
        <dbReference type="ARBA" id="ARBA00001974"/>
    </source>
</evidence>
<name>A0A4R2GHX0_9BACT</name>
<dbReference type="GO" id="GO:0004458">
    <property type="term" value="F:D-lactate dehydrogenase (cytochrome) activity"/>
    <property type="evidence" value="ECO:0007669"/>
    <property type="project" value="TreeGrafter"/>
</dbReference>
<dbReference type="InterPro" id="IPR004113">
    <property type="entry name" value="FAD-bd_oxidored_4_C"/>
</dbReference>
<keyword evidence="7" id="KW-0411">Iron-sulfur</keyword>
<keyword evidence="3" id="KW-0479">Metal-binding</keyword>
<keyword evidence="5" id="KW-0560">Oxidoreductase</keyword>
<evidence type="ECO:0000256" key="7">
    <source>
        <dbReference type="ARBA" id="ARBA00023014"/>
    </source>
</evidence>
<gene>
    <name evidence="9" type="ORF">EV194_106177</name>
</gene>
<evidence type="ECO:0000256" key="6">
    <source>
        <dbReference type="ARBA" id="ARBA00023004"/>
    </source>
</evidence>
<reference evidence="9 10" key="1">
    <citation type="submission" date="2019-03" db="EMBL/GenBank/DDBJ databases">
        <title>Genomic Encyclopedia of Type Strains, Phase IV (KMG-IV): sequencing the most valuable type-strain genomes for metagenomic binning, comparative biology and taxonomic classification.</title>
        <authorList>
            <person name="Goeker M."/>
        </authorList>
    </citation>
    <scope>NUCLEOTIDE SEQUENCE [LARGE SCALE GENOMIC DNA]</scope>
    <source>
        <strain evidence="9 10">DSM 24179</strain>
    </source>
</reference>
<dbReference type="SUPFAM" id="SSF55103">
    <property type="entry name" value="FAD-linked oxidases, C-terminal domain"/>
    <property type="match status" value="1"/>
</dbReference>
<evidence type="ECO:0000256" key="3">
    <source>
        <dbReference type="ARBA" id="ARBA00022723"/>
    </source>
</evidence>
<evidence type="ECO:0000256" key="4">
    <source>
        <dbReference type="ARBA" id="ARBA00022827"/>
    </source>
</evidence>
<dbReference type="InterPro" id="IPR016164">
    <property type="entry name" value="FAD-linked_Oxase-like_C"/>
</dbReference>
<evidence type="ECO:0000313" key="9">
    <source>
        <dbReference type="EMBL" id="TCO08035.1"/>
    </source>
</evidence>